<reference evidence="1" key="1">
    <citation type="journal article" date="2020" name="Ecol. Evol.">
        <title>Genome structure and content of the rice root-knot nematode (Meloidogyne graminicola).</title>
        <authorList>
            <person name="Phan N.T."/>
            <person name="Danchin E.G.J."/>
            <person name="Klopp C."/>
            <person name="Perfus-Barbeoch L."/>
            <person name="Kozlowski D.K."/>
            <person name="Koutsovoulos G.D."/>
            <person name="Lopez-Roques C."/>
            <person name="Bouchez O."/>
            <person name="Zahm M."/>
            <person name="Besnard G."/>
            <person name="Bellafiore S."/>
        </authorList>
    </citation>
    <scope>NUCLEOTIDE SEQUENCE</scope>
    <source>
        <strain evidence="1">VN-18</strain>
    </source>
</reference>
<comment type="caution">
    <text evidence="1">The sequence shown here is derived from an EMBL/GenBank/DDBJ whole genome shotgun (WGS) entry which is preliminary data.</text>
</comment>
<accession>A0A8S9ZXN2</accession>
<proteinExistence type="predicted"/>
<protein>
    <recommendedName>
        <fullName evidence="3">DUF862 domain-containing protein</fullName>
    </recommendedName>
</protein>
<dbReference type="OrthoDB" id="10543242at2759"/>
<gene>
    <name evidence="1" type="ORF">Mgra_00002049</name>
</gene>
<organism evidence="1 2">
    <name type="scientific">Meloidogyne graminicola</name>
    <dbReference type="NCBI Taxonomy" id="189291"/>
    <lineage>
        <taxon>Eukaryota</taxon>
        <taxon>Metazoa</taxon>
        <taxon>Ecdysozoa</taxon>
        <taxon>Nematoda</taxon>
        <taxon>Chromadorea</taxon>
        <taxon>Rhabditida</taxon>
        <taxon>Tylenchina</taxon>
        <taxon>Tylenchomorpha</taxon>
        <taxon>Tylenchoidea</taxon>
        <taxon>Meloidogynidae</taxon>
        <taxon>Meloidogyninae</taxon>
        <taxon>Meloidogyne</taxon>
    </lineage>
</organism>
<dbReference type="InterPro" id="IPR042266">
    <property type="entry name" value="PPPDE_sf"/>
</dbReference>
<evidence type="ECO:0008006" key="3">
    <source>
        <dbReference type="Google" id="ProtNLM"/>
    </source>
</evidence>
<name>A0A8S9ZXN2_9BILA</name>
<sequence>MCTVIDPLQKDASWVVIMMLIVNLISNSTNIGIFHVGVFVCEIEIHFHSPGIEYWIPKYFHTRFNGGHFKSYDNILIKNPKYKIRNAYTSLSFIEIVDLIDKNFIKNYTAKTYQVITNNCLKFAKKLIKTIYDKEEGDHFIWPNSVIFPLKKPLMNNNYKKYLKQNNNNI</sequence>
<dbReference type="Gene3D" id="3.90.1720.30">
    <property type="entry name" value="PPPDE domains"/>
    <property type="match status" value="1"/>
</dbReference>
<evidence type="ECO:0000313" key="1">
    <source>
        <dbReference type="EMBL" id="KAF7638367.1"/>
    </source>
</evidence>
<keyword evidence="2" id="KW-1185">Reference proteome</keyword>
<dbReference type="Proteomes" id="UP000605970">
    <property type="component" value="Unassembled WGS sequence"/>
</dbReference>
<evidence type="ECO:0000313" key="2">
    <source>
        <dbReference type="Proteomes" id="UP000605970"/>
    </source>
</evidence>
<dbReference type="EMBL" id="JABEBT010000012">
    <property type="protein sequence ID" value="KAF7638367.1"/>
    <property type="molecule type" value="Genomic_DNA"/>
</dbReference>
<dbReference type="AlphaFoldDB" id="A0A8S9ZXN2"/>